<keyword evidence="7" id="KW-1185">Reference proteome</keyword>
<proteinExistence type="predicted"/>
<evidence type="ECO:0000256" key="3">
    <source>
        <dbReference type="ARBA" id="ARBA00023163"/>
    </source>
</evidence>
<dbReference type="InterPro" id="IPR011991">
    <property type="entry name" value="ArsR-like_HTH"/>
</dbReference>
<evidence type="ECO:0000256" key="2">
    <source>
        <dbReference type="ARBA" id="ARBA00023125"/>
    </source>
</evidence>
<feature type="domain" description="IclR-ED" evidence="5">
    <location>
        <begin position="62"/>
        <end position="246"/>
    </location>
</feature>
<dbReference type="Proteomes" id="UP001352223">
    <property type="component" value="Unassembled WGS sequence"/>
</dbReference>
<sequence length="248" mass="26533">MSQTVRRAIDILEFVARSPRTQTEVGEHLGVHRSTALRILESLTEGGLARRLPDGRYAVGHRLAGLAHLALEQFGLKDVAGEHLRGLGGRCGHTVHLAALEGDRIVYVDKVDPIDGVRLYSQIGRPVTLHTAGVAKAILAHLPRERAAELLAGCDFAPHTGTTLTDPAAYRKALDETRARGFAVDDGEYEDYVNCLAVPVRDSGGGVVAAVSVTALKARADLSALETDVLPDLVATAETISKELGWRP</sequence>
<evidence type="ECO:0000313" key="7">
    <source>
        <dbReference type="Proteomes" id="UP001352223"/>
    </source>
</evidence>
<dbReference type="SUPFAM" id="SSF46785">
    <property type="entry name" value="Winged helix' DNA-binding domain"/>
    <property type="match status" value="1"/>
</dbReference>
<dbReference type="InterPro" id="IPR014757">
    <property type="entry name" value="Tscrpt_reg_IclR_C"/>
</dbReference>
<comment type="caution">
    <text evidence="6">The sequence shown here is derived from an EMBL/GenBank/DDBJ whole genome shotgun (WGS) entry which is preliminary data.</text>
</comment>
<dbReference type="PANTHER" id="PTHR30136:SF24">
    <property type="entry name" value="HTH-TYPE TRANSCRIPTIONAL REPRESSOR ALLR"/>
    <property type="match status" value="1"/>
</dbReference>
<protein>
    <submittedName>
        <fullName evidence="6">IclR family transcriptional regulator</fullName>
    </submittedName>
</protein>
<dbReference type="SMART" id="SM00346">
    <property type="entry name" value="HTH_ICLR"/>
    <property type="match status" value="1"/>
</dbReference>
<dbReference type="PROSITE" id="PS51078">
    <property type="entry name" value="ICLR_ED"/>
    <property type="match status" value="1"/>
</dbReference>
<keyword evidence="2" id="KW-0238">DNA-binding</keyword>
<dbReference type="InterPro" id="IPR036390">
    <property type="entry name" value="WH_DNA-bd_sf"/>
</dbReference>
<dbReference type="InterPro" id="IPR036388">
    <property type="entry name" value="WH-like_DNA-bd_sf"/>
</dbReference>
<accession>A0ABU6CSW5</accession>
<evidence type="ECO:0000256" key="1">
    <source>
        <dbReference type="ARBA" id="ARBA00023015"/>
    </source>
</evidence>
<dbReference type="SUPFAM" id="SSF55781">
    <property type="entry name" value="GAF domain-like"/>
    <property type="match status" value="1"/>
</dbReference>
<feature type="domain" description="HTH iclR-type" evidence="4">
    <location>
        <begin position="2"/>
        <end position="61"/>
    </location>
</feature>
<name>A0ABU6CSW5_9ACTN</name>
<dbReference type="Pfam" id="PF01614">
    <property type="entry name" value="IclR_C"/>
    <property type="match status" value="1"/>
</dbReference>
<gene>
    <name evidence="6" type="ORF">OKJ48_43420</name>
</gene>
<reference evidence="6 7" key="1">
    <citation type="submission" date="2022-10" db="EMBL/GenBank/DDBJ databases">
        <authorList>
            <person name="Xie J."/>
            <person name="Shen N."/>
        </authorList>
    </citation>
    <scope>NUCLEOTIDE SEQUENCE [LARGE SCALE GENOMIC DNA]</scope>
    <source>
        <strain evidence="6 7">DSM 41681</strain>
    </source>
</reference>
<keyword evidence="1" id="KW-0805">Transcription regulation</keyword>
<dbReference type="InterPro" id="IPR029016">
    <property type="entry name" value="GAF-like_dom_sf"/>
</dbReference>
<keyword evidence="3" id="KW-0804">Transcription</keyword>
<dbReference type="InterPro" id="IPR050707">
    <property type="entry name" value="HTH_MetabolicPath_Reg"/>
</dbReference>
<evidence type="ECO:0000259" key="4">
    <source>
        <dbReference type="PROSITE" id="PS51077"/>
    </source>
</evidence>
<evidence type="ECO:0000313" key="6">
    <source>
        <dbReference type="EMBL" id="MEB3967040.1"/>
    </source>
</evidence>
<organism evidence="6 7">
    <name type="scientific">Streptomyces kunmingensis</name>
    <dbReference type="NCBI Taxonomy" id="68225"/>
    <lineage>
        <taxon>Bacteria</taxon>
        <taxon>Bacillati</taxon>
        <taxon>Actinomycetota</taxon>
        <taxon>Actinomycetes</taxon>
        <taxon>Kitasatosporales</taxon>
        <taxon>Streptomycetaceae</taxon>
        <taxon>Streptomyces</taxon>
    </lineage>
</organism>
<dbReference type="PANTHER" id="PTHR30136">
    <property type="entry name" value="HELIX-TURN-HELIX TRANSCRIPTIONAL REGULATOR, ICLR FAMILY"/>
    <property type="match status" value="1"/>
</dbReference>
<evidence type="ECO:0000259" key="5">
    <source>
        <dbReference type="PROSITE" id="PS51078"/>
    </source>
</evidence>
<dbReference type="Pfam" id="PF09339">
    <property type="entry name" value="HTH_IclR"/>
    <property type="match status" value="1"/>
</dbReference>
<dbReference type="Gene3D" id="3.30.450.40">
    <property type="match status" value="1"/>
</dbReference>
<dbReference type="PROSITE" id="PS51077">
    <property type="entry name" value="HTH_ICLR"/>
    <property type="match status" value="1"/>
</dbReference>
<dbReference type="InterPro" id="IPR005471">
    <property type="entry name" value="Tscrpt_reg_IclR_N"/>
</dbReference>
<dbReference type="EMBL" id="JAOZYB010000373">
    <property type="protein sequence ID" value="MEB3967040.1"/>
    <property type="molecule type" value="Genomic_DNA"/>
</dbReference>
<dbReference type="CDD" id="cd00090">
    <property type="entry name" value="HTH_ARSR"/>
    <property type="match status" value="1"/>
</dbReference>
<dbReference type="Gene3D" id="1.10.10.10">
    <property type="entry name" value="Winged helix-like DNA-binding domain superfamily/Winged helix DNA-binding domain"/>
    <property type="match status" value="1"/>
</dbReference>
<dbReference type="RefSeq" id="WP_324776925.1">
    <property type="nucleotide sequence ID" value="NZ_BAAATS010000009.1"/>
</dbReference>